<name>A0A5C1HZC1_9SPHI</name>
<proteinExistence type="predicted"/>
<dbReference type="KEGG" id="mrub:DEO27_013930"/>
<sequence>MKKINYLLISFIVLFVFVQACKKGDVGPAGAKGDTGATGAVGPAGSDGSVIYSGTTAPTATIGKEGDFYLNTSNGLLYGPKTTAGWGTNFSLKGPTGTAGTDGNTVLSGTGAPAATLGKAGDYYLDKNNYSLYGPKVGSTWGTAFSLRGPAGTANVIYSDWVYAKNFRDSTIDNSLMHVADIPANDLTTENLSHALIQVYFTYGGGVFPLPHLTYAGNKASVINFAPRFKHFNITRYTLDNSNSVNLSTVLQYRYVIIPGGVAASVAKNIDINDYESVRRYLRINN</sequence>
<accession>A0A5C1HZC1</accession>
<keyword evidence="3" id="KW-1185">Reference proteome</keyword>
<keyword evidence="1" id="KW-0732">Signal</keyword>
<evidence type="ECO:0000256" key="1">
    <source>
        <dbReference type="SAM" id="SignalP"/>
    </source>
</evidence>
<dbReference type="PROSITE" id="PS51257">
    <property type="entry name" value="PROKAR_LIPOPROTEIN"/>
    <property type="match status" value="1"/>
</dbReference>
<evidence type="ECO:0000313" key="2">
    <source>
        <dbReference type="EMBL" id="QEM11074.1"/>
    </source>
</evidence>
<organism evidence="2 3">
    <name type="scientific">Mucilaginibacter rubeus</name>
    <dbReference type="NCBI Taxonomy" id="2027860"/>
    <lineage>
        <taxon>Bacteria</taxon>
        <taxon>Pseudomonadati</taxon>
        <taxon>Bacteroidota</taxon>
        <taxon>Sphingobacteriia</taxon>
        <taxon>Sphingobacteriales</taxon>
        <taxon>Sphingobacteriaceae</taxon>
        <taxon>Mucilaginibacter</taxon>
    </lineage>
</organism>
<dbReference type="OrthoDB" id="8457242at2"/>
<reference evidence="2" key="1">
    <citation type="submission" date="2019-08" db="EMBL/GenBank/DDBJ databases">
        <title>Comparative genome analysis confer to the adaptation heavy metal polluted environment.</title>
        <authorList>
            <person name="Li Y."/>
        </authorList>
    </citation>
    <scope>NUCLEOTIDE SEQUENCE [LARGE SCALE GENOMIC DNA]</scope>
    <source>
        <strain evidence="2">P1</strain>
    </source>
</reference>
<protein>
    <submittedName>
        <fullName evidence="2">Collagen-like protein</fullName>
    </submittedName>
</protein>
<evidence type="ECO:0000313" key="3">
    <source>
        <dbReference type="Proteomes" id="UP000251402"/>
    </source>
</evidence>
<feature type="signal peptide" evidence="1">
    <location>
        <begin position="1"/>
        <end position="22"/>
    </location>
</feature>
<dbReference type="RefSeq" id="WP_112573538.1">
    <property type="nucleotide sequence ID" value="NZ_CP043450.1"/>
</dbReference>
<gene>
    <name evidence="2" type="ORF">DEO27_013930</name>
</gene>
<dbReference type="AlphaFoldDB" id="A0A5C1HZC1"/>
<dbReference type="EMBL" id="CP043450">
    <property type="protein sequence ID" value="QEM11074.1"/>
    <property type="molecule type" value="Genomic_DNA"/>
</dbReference>
<dbReference type="Proteomes" id="UP000251402">
    <property type="component" value="Chromosome"/>
</dbReference>
<feature type="chain" id="PRO_5022996870" evidence="1">
    <location>
        <begin position="23"/>
        <end position="286"/>
    </location>
</feature>